<evidence type="ECO:0000256" key="4">
    <source>
        <dbReference type="SAM" id="MobiDB-lite"/>
    </source>
</evidence>
<keyword evidence="1" id="KW-0677">Repeat</keyword>
<reference evidence="5" key="2">
    <citation type="submission" date="2021-04" db="EMBL/GenBank/DDBJ databases">
        <authorList>
            <person name="Podell S."/>
        </authorList>
    </citation>
    <scope>NUCLEOTIDE SEQUENCE</scope>
    <source>
        <strain evidence="5">Hildebrandi</strain>
    </source>
</reference>
<keyword evidence="2" id="KW-0040">ANK repeat</keyword>
<dbReference type="OrthoDB" id="48928at2759"/>
<evidence type="ECO:0000313" key="6">
    <source>
        <dbReference type="Proteomes" id="UP000693970"/>
    </source>
</evidence>
<sequence>MNASNAASGIYKSSSSSTTLEDSSDKKSMVRRSSTTDTSASNDSLSVTTTGDRGSNLSLHKSHSGSNPLANLSSSSPSPPTAAAAAVASAITTTSGAPYLECDYDLNPTVLYQAIEAKQWEYALSIFTKNEQDDQSSTWVVRKETNGKLRWRLLPLHAAVIFGSPLSLIELLLTDYPAAAQSKDDQGMLPLHLAFRNESQWDVIEELLTAYPAAAFVSDRKGRTPLQCGIRAGNSSSSLFYSSAASVASVSTTGNSKIIIGSSATASQPHKKSNLNNSVATTISRTNTGLSDSGTVAPVTMAGATVPPPPHYHHKAMFRSVVNVLDVYSQIAVSGERKRAEQEACTLAKSSITQLKDSHMKTLAALKAEWEKQQAESQRQKQELMQQNATLEQRVQLLEQQLEQKSKEERRLQARYRRLEVALEDAEARHNENSAKFQMTLPAMQERMREVLDHVKEIVAERDQIRSIFLKDHPLIADEQQGKELSMIEDLEQMLRIERPTAHHGDADEKKVDDTPMSSNNR</sequence>
<reference evidence="5" key="1">
    <citation type="journal article" date="2021" name="Sci. Rep.">
        <title>Diploid genomic architecture of Nitzschia inconspicua, an elite biomass production diatom.</title>
        <authorList>
            <person name="Oliver A."/>
            <person name="Podell S."/>
            <person name="Pinowska A."/>
            <person name="Traller J.C."/>
            <person name="Smith S.R."/>
            <person name="McClure R."/>
            <person name="Beliaev A."/>
            <person name="Bohutskyi P."/>
            <person name="Hill E.A."/>
            <person name="Rabines A."/>
            <person name="Zheng H."/>
            <person name="Allen L.Z."/>
            <person name="Kuo A."/>
            <person name="Grigoriev I.V."/>
            <person name="Allen A.E."/>
            <person name="Hazlebeck D."/>
            <person name="Allen E.E."/>
        </authorList>
    </citation>
    <scope>NUCLEOTIDE SEQUENCE</scope>
    <source>
        <strain evidence="5">Hildebrandi</strain>
    </source>
</reference>
<dbReference type="EMBL" id="JAGRRH010000017">
    <property type="protein sequence ID" value="KAG7352093.1"/>
    <property type="molecule type" value="Genomic_DNA"/>
</dbReference>
<proteinExistence type="predicted"/>
<comment type="caution">
    <text evidence="5">The sequence shown here is derived from an EMBL/GenBank/DDBJ whole genome shotgun (WGS) entry which is preliminary data.</text>
</comment>
<dbReference type="PANTHER" id="PTHR24153:SF8">
    <property type="entry name" value="FORKED, ISOFORM F"/>
    <property type="match status" value="1"/>
</dbReference>
<feature type="region of interest" description="Disordered" evidence="4">
    <location>
        <begin position="1"/>
        <end position="78"/>
    </location>
</feature>
<dbReference type="InterPro" id="IPR052420">
    <property type="entry name" value="Espin/Espin-like"/>
</dbReference>
<dbReference type="GO" id="GO:0051015">
    <property type="term" value="F:actin filament binding"/>
    <property type="evidence" value="ECO:0007669"/>
    <property type="project" value="TreeGrafter"/>
</dbReference>
<feature type="region of interest" description="Disordered" evidence="4">
    <location>
        <begin position="496"/>
        <end position="522"/>
    </location>
</feature>
<gene>
    <name evidence="5" type="ORF">IV203_008141</name>
</gene>
<feature type="coiled-coil region" evidence="3">
    <location>
        <begin position="363"/>
        <end position="436"/>
    </location>
</feature>
<accession>A0A9K3PLV8</accession>
<organism evidence="5 6">
    <name type="scientific">Nitzschia inconspicua</name>
    <dbReference type="NCBI Taxonomy" id="303405"/>
    <lineage>
        <taxon>Eukaryota</taxon>
        <taxon>Sar</taxon>
        <taxon>Stramenopiles</taxon>
        <taxon>Ochrophyta</taxon>
        <taxon>Bacillariophyta</taxon>
        <taxon>Bacillariophyceae</taxon>
        <taxon>Bacillariophycidae</taxon>
        <taxon>Bacillariales</taxon>
        <taxon>Bacillariaceae</taxon>
        <taxon>Nitzschia</taxon>
    </lineage>
</organism>
<evidence type="ECO:0000256" key="1">
    <source>
        <dbReference type="ARBA" id="ARBA00022737"/>
    </source>
</evidence>
<keyword evidence="6" id="KW-1185">Reference proteome</keyword>
<keyword evidence="3" id="KW-0175">Coiled coil</keyword>
<feature type="compositionally biased region" description="Polar residues" evidence="4">
    <location>
        <begin position="47"/>
        <end position="59"/>
    </location>
</feature>
<feature type="compositionally biased region" description="Low complexity" evidence="4">
    <location>
        <begin position="64"/>
        <end position="78"/>
    </location>
</feature>
<protein>
    <submittedName>
        <fullName evidence="5">Ankyrin repeat domain protein</fullName>
    </submittedName>
</protein>
<dbReference type="Pfam" id="PF12796">
    <property type="entry name" value="Ank_2"/>
    <property type="match status" value="1"/>
</dbReference>
<dbReference type="PANTHER" id="PTHR24153">
    <property type="entry name" value="ESPIN"/>
    <property type="match status" value="1"/>
</dbReference>
<dbReference type="Proteomes" id="UP000693970">
    <property type="component" value="Unassembled WGS sequence"/>
</dbReference>
<dbReference type="GO" id="GO:0051017">
    <property type="term" value="P:actin filament bundle assembly"/>
    <property type="evidence" value="ECO:0007669"/>
    <property type="project" value="TreeGrafter"/>
</dbReference>
<evidence type="ECO:0000256" key="3">
    <source>
        <dbReference type="SAM" id="Coils"/>
    </source>
</evidence>
<feature type="compositionally biased region" description="Low complexity" evidence="4">
    <location>
        <begin position="33"/>
        <end position="46"/>
    </location>
</feature>
<dbReference type="AlphaFoldDB" id="A0A9K3PLV8"/>
<dbReference type="GO" id="GO:0005737">
    <property type="term" value="C:cytoplasm"/>
    <property type="evidence" value="ECO:0007669"/>
    <property type="project" value="TreeGrafter"/>
</dbReference>
<feature type="compositionally biased region" description="Basic and acidic residues" evidence="4">
    <location>
        <begin position="496"/>
        <end position="514"/>
    </location>
</feature>
<dbReference type="InterPro" id="IPR002110">
    <property type="entry name" value="Ankyrin_rpt"/>
</dbReference>
<feature type="compositionally biased region" description="Low complexity" evidence="4">
    <location>
        <begin position="12"/>
        <end position="21"/>
    </location>
</feature>
<name>A0A9K3PLV8_9STRA</name>
<evidence type="ECO:0000256" key="2">
    <source>
        <dbReference type="ARBA" id="ARBA00023043"/>
    </source>
</evidence>
<evidence type="ECO:0000313" key="5">
    <source>
        <dbReference type="EMBL" id="KAG7352093.1"/>
    </source>
</evidence>